<dbReference type="Pfam" id="PF13518">
    <property type="entry name" value="HTH_28"/>
    <property type="match status" value="1"/>
</dbReference>
<dbReference type="PANTHER" id="PTHR33795:SF1">
    <property type="entry name" value="INSERTION ELEMENT IS150 PROTEIN INSJ"/>
    <property type="match status" value="1"/>
</dbReference>
<accession>A0ABV8H3L5</accession>
<evidence type="ECO:0000313" key="4">
    <source>
        <dbReference type="EMBL" id="MFC4025465.1"/>
    </source>
</evidence>
<keyword evidence="5" id="KW-1185">Reference proteome</keyword>
<organism evidence="4 5">
    <name type="scientific">Oceanobacillus longus</name>
    <dbReference type="NCBI Taxonomy" id="930120"/>
    <lineage>
        <taxon>Bacteria</taxon>
        <taxon>Bacillati</taxon>
        <taxon>Bacillota</taxon>
        <taxon>Bacilli</taxon>
        <taxon>Bacillales</taxon>
        <taxon>Bacillaceae</taxon>
        <taxon>Oceanobacillus</taxon>
    </lineage>
</organism>
<sequence length="123" mass="14336">MKLDVLSFIKRTGSSETETALHFGLKHPTLIASWKKTFRESGAEALDRAKGRPPMSDTSKSSTNKQIKEKDMTHEQKLERENELLRLEVEYLKKLRAFQMDPEGYLEKHKQRYHSNSEKNNSN</sequence>
<dbReference type="InterPro" id="IPR052057">
    <property type="entry name" value="IS150/IS1296_orfA-like"/>
</dbReference>
<feature type="region of interest" description="Disordered" evidence="2">
    <location>
        <begin position="103"/>
        <end position="123"/>
    </location>
</feature>
<feature type="domain" description="Insertion element IS150 protein InsJ-like helix-turn-helix" evidence="3">
    <location>
        <begin position="2"/>
        <end position="53"/>
    </location>
</feature>
<evidence type="ECO:0000313" key="5">
    <source>
        <dbReference type="Proteomes" id="UP001595772"/>
    </source>
</evidence>
<dbReference type="SUPFAM" id="SSF46689">
    <property type="entry name" value="Homeodomain-like"/>
    <property type="match status" value="1"/>
</dbReference>
<reference evidence="5" key="1">
    <citation type="journal article" date="2019" name="Int. J. Syst. Evol. Microbiol.">
        <title>The Global Catalogue of Microorganisms (GCM) 10K type strain sequencing project: providing services to taxonomists for standard genome sequencing and annotation.</title>
        <authorList>
            <consortium name="The Broad Institute Genomics Platform"/>
            <consortium name="The Broad Institute Genome Sequencing Center for Infectious Disease"/>
            <person name="Wu L."/>
            <person name="Ma J."/>
        </authorList>
    </citation>
    <scope>NUCLEOTIDE SEQUENCE [LARGE SCALE GENOMIC DNA]</scope>
    <source>
        <strain evidence="5">IBRC-M 10703</strain>
    </source>
</reference>
<evidence type="ECO:0000256" key="2">
    <source>
        <dbReference type="SAM" id="MobiDB-lite"/>
    </source>
</evidence>
<dbReference type="InterPro" id="IPR009057">
    <property type="entry name" value="Homeodomain-like_sf"/>
</dbReference>
<feature type="compositionally biased region" description="Basic and acidic residues" evidence="2">
    <location>
        <begin position="66"/>
        <end position="78"/>
    </location>
</feature>
<feature type="compositionally biased region" description="Polar residues" evidence="2">
    <location>
        <begin position="56"/>
        <end position="65"/>
    </location>
</feature>
<evidence type="ECO:0000259" key="3">
    <source>
        <dbReference type="Pfam" id="PF13518"/>
    </source>
</evidence>
<dbReference type="Proteomes" id="UP001595772">
    <property type="component" value="Unassembled WGS sequence"/>
</dbReference>
<feature type="region of interest" description="Disordered" evidence="2">
    <location>
        <begin position="43"/>
        <end position="78"/>
    </location>
</feature>
<proteinExistence type="inferred from homology"/>
<protein>
    <submittedName>
        <fullName evidence="4">Helix-turn-helix domain-containing protein</fullName>
    </submittedName>
</protein>
<dbReference type="InterPro" id="IPR055247">
    <property type="entry name" value="InsJ-like_HTH"/>
</dbReference>
<gene>
    <name evidence="4" type="ORF">ACFOUV_16880</name>
</gene>
<dbReference type="RefSeq" id="WP_379497979.1">
    <property type="nucleotide sequence ID" value="NZ_JBHSAO010000015.1"/>
</dbReference>
<comment type="caution">
    <text evidence="4">The sequence shown here is derived from an EMBL/GenBank/DDBJ whole genome shotgun (WGS) entry which is preliminary data.</text>
</comment>
<dbReference type="EMBL" id="JBHSAO010000015">
    <property type="protein sequence ID" value="MFC4025465.1"/>
    <property type="molecule type" value="Genomic_DNA"/>
</dbReference>
<comment type="similarity">
    <text evidence="1">Belongs to the IS150/IS1296 orfA family.</text>
</comment>
<evidence type="ECO:0000256" key="1">
    <source>
        <dbReference type="ARBA" id="ARBA00038232"/>
    </source>
</evidence>
<dbReference type="PANTHER" id="PTHR33795">
    <property type="entry name" value="INSERTION ELEMENT IS150 PROTEIN INSJ"/>
    <property type="match status" value="1"/>
</dbReference>
<name>A0ABV8H3L5_9BACI</name>